<feature type="coiled-coil region" evidence="1">
    <location>
        <begin position="544"/>
        <end position="627"/>
    </location>
</feature>
<feature type="coiled-coil region" evidence="1">
    <location>
        <begin position="390"/>
        <end position="515"/>
    </location>
</feature>
<dbReference type="EMBL" id="DS113516">
    <property type="protein sequence ID" value="EAY03077.1"/>
    <property type="molecule type" value="Genomic_DNA"/>
</dbReference>
<dbReference type="InterPro" id="IPR026205">
    <property type="entry name" value="PIBF1"/>
</dbReference>
<dbReference type="Gene3D" id="1.10.287.2610">
    <property type="match status" value="1"/>
</dbReference>
<keyword evidence="1" id="KW-0175">Coiled coil</keyword>
<proteinExistence type="predicted"/>
<reference evidence="3" key="2">
    <citation type="journal article" date="2007" name="Science">
        <title>Draft genome sequence of the sexually transmitted pathogen Trichomonas vaginalis.</title>
        <authorList>
            <person name="Carlton J.M."/>
            <person name="Hirt R.P."/>
            <person name="Silva J.C."/>
            <person name="Delcher A.L."/>
            <person name="Schatz M."/>
            <person name="Zhao Q."/>
            <person name="Wortman J.R."/>
            <person name="Bidwell S.L."/>
            <person name="Alsmark U.C.M."/>
            <person name="Besteiro S."/>
            <person name="Sicheritz-Ponten T."/>
            <person name="Noel C.J."/>
            <person name="Dacks J.B."/>
            <person name="Foster P.G."/>
            <person name="Simillion C."/>
            <person name="Van de Peer Y."/>
            <person name="Miranda-Saavedra D."/>
            <person name="Barton G.J."/>
            <person name="Westrop G.D."/>
            <person name="Mueller S."/>
            <person name="Dessi D."/>
            <person name="Fiori P.L."/>
            <person name="Ren Q."/>
            <person name="Paulsen I."/>
            <person name="Zhang H."/>
            <person name="Bastida-Corcuera F.D."/>
            <person name="Simoes-Barbosa A."/>
            <person name="Brown M.T."/>
            <person name="Hayes R.D."/>
            <person name="Mukherjee M."/>
            <person name="Okumura C.Y."/>
            <person name="Schneider R."/>
            <person name="Smith A.J."/>
            <person name="Vanacova S."/>
            <person name="Villalvazo M."/>
            <person name="Haas B.J."/>
            <person name="Pertea M."/>
            <person name="Feldblyum T.V."/>
            <person name="Utterback T.R."/>
            <person name="Shu C.L."/>
            <person name="Osoegawa K."/>
            <person name="de Jong P.J."/>
            <person name="Hrdy I."/>
            <person name="Horvathova L."/>
            <person name="Zubacova Z."/>
            <person name="Dolezal P."/>
            <person name="Malik S.B."/>
            <person name="Logsdon J.M. Jr."/>
            <person name="Henze K."/>
            <person name="Gupta A."/>
            <person name="Wang C.C."/>
            <person name="Dunne R.L."/>
            <person name="Upcroft J.A."/>
            <person name="Upcroft P."/>
            <person name="White O."/>
            <person name="Salzberg S.L."/>
            <person name="Tang P."/>
            <person name="Chiu C.-H."/>
            <person name="Lee Y.-S."/>
            <person name="Embley T.M."/>
            <person name="Coombs G.H."/>
            <person name="Mottram J.C."/>
            <person name="Tachezy J."/>
            <person name="Fraser-Liggett C.M."/>
            <person name="Johnson P.J."/>
        </authorList>
    </citation>
    <scope>NUCLEOTIDE SEQUENCE [LARGE SCALE GENOMIC DNA]</scope>
    <source>
        <strain evidence="3">G3</strain>
    </source>
</reference>
<dbReference type="KEGG" id="tva:4760918"/>
<gene>
    <name evidence="3" type="ORF">TVAG_171750</name>
</gene>
<evidence type="ECO:0000313" key="4">
    <source>
        <dbReference type="Proteomes" id="UP000001542"/>
    </source>
</evidence>
<dbReference type="PANTHER" id="PTHR18950">
    <property type="entry name" value="PROGESTERONE-INDUCED BLOCKING FACTOR 1"/>
    <property type="match status" value="1"/>
</dbReference>
<dbReference type="GO" id="GO:0060271">
    <property type="term" value="P:cilium assembly"/>
    <property type="evidence" value="ECO:0000318"/>
    <property type="project" value="GO_Central"/>
</dbReference>
<organism evidence="3 4">
    <name type="scientific">Trichomonas vaginalis (strain ATCC PRA-98 / G3)</name>
    <dbReference type="NCBI Taxonomy" id="412133"/>
    <lineage>
        <taxon>Eukaryota</taxon>
        <taxon>Metamonada</taxon>
        <taxon>Parabasalia</taxon>
        <taxon>Trichomonadida</taxon>
        <taxon>Trichomonadidae</taxon>
        <taxon>Trichomonas</taxon>
    </lineage>
</organism>
<evidence type="ECO:0000313" key="3">
    <source>
        <dbReference type="EMBL" id="EAY03077.1"/>
    </source>
</evidence>
<name>A2EWA0_TRIV3</name>
<evidence type="ECO:0000256" key="2">
    <source>
        <dbReference type="SAM" id="MobiDB-lite"/>
    </source>
</evidence>
<accession>A2EWA0</accession>
<protein>
    <submittedName>
        <fullName evidence="3">Uncharacterized protein</fullName>
    </submittedName>
</protein>
<dbReference type="RefSeq" id="XP_001315300.1">
    <property type="nucleotide sequence ID" value="XM_001315265.1"/>
</dbReference>
<feature type="region of interest" description="Disordered" evidence="2">
    <location>
        <begin position="650"/>
        <end position="674"/>
    </location>
</feature>
<dbReference type="VEuPathDB" id="TrichDB:TVAGG3_0916150"/>
<dbReference type="OMA" id="NNAMDEI"/>
<dbReference type="STRING" id="5722.A2EWA0"/>
<dbReference type="PANTHER" id="PTHR18950:SF0">
    <property type="entry name" value="PROGESTERONE IMMUNOMODULATORY BINDING FACTOR 1"/>
    <property type="match status" value="1"/>
</dbReference>
<evidence type="ECO:0000256" key="1">
    <source>
        <dbReference type="SAM" id="Coils"/>
    </source>
</evidence>
<dbReference type="SMR" id="A2EWA0"/>
<feature type="coiled-coil region" evidence="1">
    <location>
        <begin position="87"/>
        <end position="152"/>
    </location>
</feature>
<dbReference type="VEuPathDB" id="TrichDB:TVAG_171750"/>
<dbReference type="AlphaFoldDB" id="A2EWA0"/>
<keyword evidence="4" id="KW-1185">Reference proteome</keyword>
<dbReference type="GO" id="GO:0005815">
    <property type="term" value="C:microtubule organizing center"/>
    <property type="evidence" value="ECO:0000318"/>
    <property type="project" value="GO_Central"/>
</dbReference>
<reference evidence="3" key="1">
    <citation type="submission" date="2006-10" db="EMBL/GenBank/DDBJ databases">
        <authorList>
            <person name="Amadeo P."/>
            <person name="Zhao Q."/>
            <person name="Wortman J."/>
            <person name="Fraser-Liggett C."/>
            <person name="Carlton J."/>
        </authorList>
    </citation>
    <scope>NUCLEOTIDE SEQUENCE</scope>
    <source>
        <strain evidence="3">G3</strain>
    </source>
</reference>
<dbReference type="InParanoid" id="A2EWA0"/>
<sequence>MNSPESVSSFSNIVNNLGLSSYSSSLIQEISDAISSAYSSSEITGTPDSVKSKLFLSPLRGDNSLKAQIKQRDSIIDAMRLKYNRTISKLTEQFQKYDEAISKFKQQYQEKTNELEALKKQSPDIQNLQEQIKQLKHEKKILQQKIKASREYLNLTELSKLSDEEYNQLKDQPDSSLSIPQFVAVQLYRRDREFARKISESDTQRNEARSEAIKLQAELETQQELVRSLTAKLASKSGSQVAAKPIGSDISSASTQKIERLESEITRLKATIDQFNQMQNESLKTEKKLISAQHEAEGLRKQIDVLSHANDDQKMIISDYRSQIERLTRSNDELMHRTFSTSEQRKTDIGSVIQTEVLKLAERSRSDIEFIREVTEKARQRETSTWEKNYNNAMDEIKKLRLDLRKSEEQRSSVQAEYQTLQLAHEAELTRVQSDLRVKTYELESIKLRNEELKAQLEDTTDERDAFAAKFDIIKQELVAKEADQKVTEEKIANLTEKVNMYEKLEGELDTAIENLDMQGASAINVPSDANRRVKQSIQLSKRVMTLQKQQTELTNELNDTKQKLAQKTDECNTMKDQLNAAGQPQQVFVQMLAEKQEQIKRLQKKIQYLSEQNQTLMMEKQNLSRDYSIIAHQQEDLKASKKISGCPFAQAPIEDEPTHEPVDPAPFIITRYD</sequence>
<feature type="coiled-coil region" evidence="1">
    <location>
        <begin position="198"/>
        <end position="278"/>
    </location>
</feature>
<dbReference type="OrthoDB" id="299638at2759"/>
<dbReference type="Proteomes" id="UP000001542">
    <property type="component" value="Unassembled WGS sequence"/>
</dbReference>